<dbReference type="GO" id="GO:0031146">
    <property type="term" value="P:SCF-dependent proteasomal ubiquitin-dependent protein catabolic process"/>
    <property type="evidence" value="ECO:0007669"/>
    <property type="project" value="TreeGrafter"/>
</dbReference>
<reference evidence="3" key="1">
    <citation type="submission" date="2025-08" db="UniProtKB">
        <authorList>
            <consortium name="RefSeq"/>
        </authorList>
    </citation>
    <scope>IDENTIFICATION</scope>
    <source>
        <tissue evidence="3">Whole organism</tissue>
    </source>
</reference>
<feature type="domain" description="F-box" evidence="1">
    <location>
        <begin position="1"/>
        <end position="44"/>
    </location>
</feature>
<accession>A0A6J1SSN6</accession>
<dbReference type="KEGG" id="foc:113209164"/>
<protein>
    <submittedName>
        <fullName evidence="3">Uncharacterized protein LOC113209164</fullName>
    </submittedName>
</protein>
<dbReference type="Proteomes" id="UP000504606">
    <property type="component" value="Unplaced"/>
</dbReference>
<dbReference type="InterPro" id="IPR001810">
    <property type="entry name" value="F-box_dom"/>
</dbReference>
<evidence type="ECO:0000313" key="2">
    <source>
        <dbReference type="Proteomes" id="UP000504606"/>
    </source>
</evidence>
<proteinExistence type="predicted"/>
<evidence type="ECO:0000313" key="3">
    <source>
        <dbReference type="RefSeq" id="XP_026282340.1"/>
    </source>
</evidence>
<dbReference type="PANTHER" id="PTHR16134:SF148">
    <property type="entry name" value="S-PHASE KINASE-ASSOCIATED PROTEIN 2, ISOFORM A"/>
    <property type="match status" value="1"/>
</dbReference>
<dbReference type="GO" id="GO:0019005">
    <property type="term" value="C:SCF ubiquitin ligase complex"/>
    <property type="evidence" value="ECO:0007669"/>
    <property type="project" value="TreeGrafter"/>
</dbReference>
<dbReference type="RefSeq" id="XP_026282340.1">
    <property type="nucleotide sequence ID" value="XM_026426555.2"/>
</dbReference>
<dbReference type="AlphaFoldDB" id="A0A6J1SSN6"/>
<dbReference type="InterPro" id="IPR036047">
    <property type="entry name" value="F-box-like_dom_sf"/>
</dbReference>
<dbReference type="PROSITE" id="PS50181">
    <property type="entry name" value="FBOX"/>
    <property type="match status" value="1"/>
</dbReference>
<dbReference type="PANTHER" id="PTHR16134">
    <property type="entry name" value="F-BOX/TPR REPEAT PROTEIN POF3"/>
    <property type="match status" value="1"/>
</dbReference>
<name>A0A6J1SSN6_FRAOC</name>
<dbReference type="GeneID" id="113209164"/>
<dbReference type="OrthoDB" id="9049704at2759"/>
<evidence type="ECO:0000259" key="1">
    <source>
        <dbReference type="PROSITE" id="PS50181"/>
    </source>
</evidence>
<dbReference type="SUPFAM" id="SSF81383">
    <property type="entry name" value="F-box domain"/>
    <property type="match status" value="1"/>
</dbReference>
<dbReference type="SMART" id="SM00256">
    <property type="entry name" value="FBOX"/>
    <property type="match status" value="1"/>
</dbReference>
<organism evidence="2 3">
    <name type="scientific">Frankliniella occidentalis</name>
    <name type="common">Western flower thrips</name>
    <name type="synonym">Euthrips occidentalis</name>
    <dbReference type="NCBI Taxonomy" id="133901"/>
    <lineage>
        <taxon>Eukaryota</taxon>
        <taxon>Metazoa</taxon>
        <taxon>Ecdysozoa</taxon>
        <taxon>Arthropoda</taxon>
        <taxon>Hexapoda</taxon>
        <taxon>Insecta</taxon>
        <taxon>Pterygota</taxon>
        <taxon>Neoptera</taxon>
        <taxon>Paraneoptera</taxon>
        <taxon>Thysanoptera</taxon>
        <taxon>Terebrantia</taxon>
        <taxon>Thripoidea</taxon>
        <taxon>Thripidae</taxon>
        <taxon>Frankliniella</taxon>
    </lineage>
</organism>
<keyword evidence="2" id="KW-1185">Reference proteome</keyword>
<gene>
    <name evidence="3" type="primary">LOC113209164</name>
</gene>
<dbReference type="Pfam" id="PF12937">
    <property type="entry name" value="F-box-like"/>
    <property type="match status" value="1"/>
</dbReference>
<sequence>MEELPDDVLLEVMSYLGVPDLLACRLVCKRIGELALHPHVWRRQTVDCDKSSYGRVLRFAPCLGTLIIDFPCRDKELQLYSATRCAVSSLSLHVGRNAPRDRLLHAAMIIRNQEALGRLRELTVKFHPDRKEGDAYFTLLWTAAYTSGLEALTVNILDEAGAVRPAPHLRPQPPCASVKVFQSHLRPELIPFCEFVMAAHAPTIEAVNFYYELFPFGSQTVAPTLSSPTKLASLLAGMPNLRSLLGCPLIAGLEAVAACESLREVCLLVGPKGQPAVPAAAEFLHRTKQLRAVSLKYYVEGGGDVVGDDLVLALVSSGPSSVESLEVQGYGYCYPDMPVRQMLPLSRALPLMPALKKLTVGMTSREVLLAITPETNPALRTLELYHGELKDPRCAHHCLHSDLVVTVLSKNPSLELKVRLAYFCKLCDWCKKGCHREVWGNKVRKAGEWTTIPRLVD</sequence>
<dbReference type="Gene3D" id="1.20.1280.50">
    <property type="match status" value="1"/>
</dbReference>